<proteinExistence type="predicted"/>
<protein>
    <submittedName>
        <fullName evidence="1">Uncharacterized protein</fullName>
    </submittedName>
</protein>
<gene>
    <name evidence="1" type="ORF">SAMN04488579_11930</name>
</gene>
<dbReference type="Proteomes" id="UP000199652">
    <property type="component" value="Unassembled WGS sequence"/>
</dbReference>
<evidence type="ECO:0000313" key="1">
    <source>
        <dbReference type="EMBL" id="SDY18776.1"/>
    </source>
</evidence>
<sequence>MRKSVLWGIFIVIIVGITGCTQAGDHDFSRQSAELSNQIAEDYDQAQALGSSLGLDAYLRSGNTGNLEGVSRQVLDYQAAHPEYRSLTLKESQGTVLWSTNTRRIGSREDQTFTFTRLSGHLMTFAGLEEQQGEPVMRVLNRSMDFEPMAFYGLWEVEVLLSDFDCAAQAVAQQGQIVYLLGNHNDALRWLPNGQKEWLAATAAPAPIAALGKTLSSTYLKEETGNCGYWEGLRYHEASYAAVPNVGWAVVVTDE</sequence>
<organism evidence="1 2">
    <name type="scientific">Eubacterium barkeri</name>
    <name type="common">Clostridium barkeri</name>
    <dbReference type="NCBI Taxonomy" id="1528"/>
    <lineage>
        <taxon>Bacteria</taxon>
        <taxon>Bacillati</taxon>
        <taxon>Bacillota</taxon>
        <taxon>Clostridia</taxon>
        <taxon>Eubacteriales</taxon>
        <taxon>Eubacteriaceae</taxon>
        <taxon>Eubacterium</taxon>
    </lineage>
</organism>
<keyword evidence="2" id="KW-1185">Reference proteome</keyword>
<name>A0A1H3HTE1_EUBBA</name>
<dbReference type="AlphaFoldDB" id="A0A1H3HTE1"/>
<dbReference type="PROSITE" id="PS51257">
    <property type="entry name" value="PROKAR_LIPOPROTEIN"/>
    <property type="match status" value="1"/>
</dbReference>
<dbReference type="STRING" id="1528.SAMN04488579_11930"/>
<evidence type="ECO:0000313" key="2">
    <source>
        <dbReference type="Proteomes" id="UP000199652"/>
    </source>
</evidence>
<accession>A0A1H3HTE1</accession>
<dbReference type="EMBL" id="FNOU01000019">
    <property type="protein sequence ID" value="SDY18776.1"/>
    <property type="molecule type" value="Genomic_DNA"/>
</dbReference>
<reference evidence="2" key="1">
    <citation type="submission" date="2016-10" db="EMBL/GenBank/DDBJ databases">
        <authorList>
            <person name="Varghese N."/>
            <person name="Submissions S."/>
        </authorList>
    </citation>
    <scope>NUCLEOTIDE SEQUENCE [LARGE SCALE GENOMIC DNA]</scope>
    <source>
        <strain evidence="2">VPI 5359</strain>
    </source>
</reference>
<dbReference type="RefSeq" id="WP_090246311.1">
    <property type="nucleotide sequence ID" value="NZ_FNOU01000019.1"/>
</dbReference>